<evidence type="ECO:0000313" key="2">
    <source>
        <dbReference type="Proteomes" id="UP001234989"/>
    </source>
</evidence>
<proteinExistence type="predicted"/>
<gene>
    <name evidence="1" type="ORF">MTR67_008086</name>
</gene>
<name>A0AAF0Q109_SOLVR</name>
<accession>A0AAF0Q109</accession>
<protein>
    <submittedName>
        <fullName evidence="1">Uncharacterized protein</fullName>
    </submittedName>
</protein>
<dbReference type="Proteomes" id="UP001234989">
    <property type="component" value="Chromosome 2"/>
</dbReference>
<dbReference type="AlphaFoldDB" id="A0AAF0Q109"/>
<dbReference type="EMBL" id="CP133613">
    <property type="protein sequence ID" value="WMV14701.1"/>
    <property type="molecule type" value="Genomic_DNA"/>
</dbReference>
<organism evidence="1 2">
    <name type="scientific">Solanum verrucosum</name>
    <dbReference type="NCBI Taxonomy" id="315347"/>
    <lineage>
        <taxon>Eukaryota</taxon>
        <taxon>Viridiplantae</taxon>
        <taxon>Streptophyta</taxon>
        <taxon>Embryophyta</taxon>
        <taxon>Tracheophyta</taxon>
        <taxon>Spermatophyta</taxon>
        <taxon>Magnoliopsida</taxon>
        <taxon>eudicotyledons</taxon>
        <taxon>Gunneridae</taxon>
        <taxon>Pentapetalae</taxon>
        <taxon>asterids</taxon>
        <taxon>lamiids</taxon>
        <taxon>Solanales</taxon>
        <taxon>Solanaceae</taxon>
        <taxon>Solanoideae</taxon>
        <taxon>Solaneae</taxon>
        <taxon>Solanum</taxon>
    </lineage>
</organism>
<keyword evidence="2" id="KW-1185">Reference proteome</keyword>
<evidence type="ECO:0000313" key="1">
    <source>
        <dbReference type="EMBL" id="WMV14701.1"/>
    </source>
</evidence>
<reference evidence="1" key="1">
    <citation type="submission" date="2023-08" db="EMBL/GenBank/DDBJ databases">
        <title>A de novo genome assembly of Solanum verrucosum Schlechtendal, a Mexican diploid species geographically isolated from the other diploid A-genome species in potato relatives.</title>
        <authorList>
            <person name="Hosaka K."/>
        </authorList>
    </citation>
    <scope>NUCLEOTIDE SEQUENCE</scope>
    <source>
        <tissue evidence="1">Young leaves</tissue>
    </source>
</reference>
<sequence length="88" mass="9664">MTELLTVKWLNAPLQLPFAQHIKNDFLLCDSAPRSASSLWDPMISVFSSNMVLKSPKISQREASVGAIALSLSHKACISAMVVVHTQR</sequence>